<dbReference type="SUPFAM" id="SSF55103">
    <property type="entry name" value="FAD-linked oxidases, C-terminal domain"/>
    <property type="match status" value="1"/>
</dbReference>
<dbReference type="InterPro" id="IPR051264">
    <property type="entry name" value="FAD-oxidored/transferase_4"/>
</dbReference>
<evidence type="ECO:0000259" key="10">
    <source>
        <dbReference type="Pfam" id="PF02913"/>
    </source>
</evidence>
<sequence>MQPADRRLARAKTNKLGTGSDQLAPSWMLWDIRERVAEALLNDGYWYTYDLSLPHKHFYDIVGKMEERLSNHPKVKRVSGLGHLGDGNLHLNVTTKEFDQEVFGLIEPFVFEWTSKLRGSVSAEHGIGFTKTKFIHFSKFHGSLNLMRGIKKMMDPKGILNPYKVLP</sequence>
<evidence type="ECO:0000256" key="7">
    <source>
        <dbReference type="ARBA" id="ARBA00039639"/>
    </source>
</evidence>
<dbReference type="PANTHER" id="PTHR43716">
    <property type="entry name" value="D-2-HYDROXYGLUTARATE DEHYDROGENASE, MITOCHONDRIAL"/>
    <property type="match status" value="1"/>
</dbReference>
<evidence type="ECO:0000256" key="5">
    <source>
        <dbReference type="ARBA" id="ARBA00023002"/>
    </source>
</evidence>
<comment type="similarity">
    <text evidence="2">Belongs to the FAD-binding oxidoreductase/transferase type 4 family.</text>
</comment>
<dbReference type="FunFam" id="3.30.70.2740:FF:000002">
    <property type="entry name" value="D-2-hydroxyglutarate dehydrogenase mitochondrial"/>
    <property type="match status" value="1"/>
</dbReference>
<comment type="function">
    <text evidence="8">Catalyzes the oxidation of D-2-hydroxyglutarate (D-2-HG) to alpha-ketoglutarate. Also catalyzes the oxidation of other D-2-hydroxyacids, such as D-malate (D-MAL) and D-lactate (D-LAC). Exhibits high activities towards D-2-HG and D-MAL but a very weak activity towards D-LAC.</text>
</comment>
<dbReference type="InterPro" id="IPR016164">
    <property type="entry name" value="FAD-linked_Oxase-like_C"/>
</dbReference>
<comment type="catalytic activity">
    <reaction evidence="9">
        <text>(R)-malate + A = oxaloacetate + AH2</text>
        <dbReference type="Rhea" id="RHEA:67460"/>
        <dbReference type="ChEBI" id="CHEBI:13193"/>
        <dbReference type="ChEBI" id="CHEBI:15588"/>
        <dbReference type="ChEBI" id="CHEBI:16452"/>
        <dbReference type="ChEBI" id="CHEBI:17499"/>
    </reaction>
    <physiologicalReaction direction="left-to-right" evidence="9">
        <dbReference type="Rhea" id="RHEA:67461"/>
    </physiologicalReaction>
</comment>
<proteinExistence type="inferred from homology"/>
<keyword evidence="4" id="KW-0274">FAD</keyword>
<accession>A0A7R9EZM6</accession>
<evidence type="ECO:0000256" key="2">
    <source>
        <dbReference type="ARBA" id="ARBA00008000"/>
    </source>
</evidence>
<keyword evidence="3" id="KW-0285">Flavoprotein</keyword>
<evidence type="ECO:0000256" key="3">
    <source>
        <dbReference type="ARBA" id="ARBA00022630"/>
    </source>
</evidence>
<protein>
    <recommendedName>
        <fullName evidence="7">D-2-hydroxyglutarate dehydrogenase, mitochondrial</fullName>
        <ecNumber evidence="6">1.1.99.39</ecNumber>
    </recommendedName>
</protein>
<evidence type="ECO:0000256" key="8">
    <source>
        <dbReference type="ARBA" id="ARBA00045410"/>
    </source>
</evidence>
<comment type="cofactor">
    <cofactor evidence="1">
        <name>FAD</name>
        <dbReference type="ChEBI" id="CHEBI:57692"/>
    </cofactor>
</comment>
<evidence type="ECO:0000256" key="6">
    <source>
        <dbReference type="ARBA" id="ARBA00039003"/>
    </source>
</evidence>
<organism evidence="11">
    <name type="scientific">Timema bartmani</name>
    <dbReference type="NCBI Taxonomy" id="61472"/>
    <lineage>
        <taxon>Eukaryota</taxon>
        <taxon>Metazoa</taxon>
        <taxon>Ecdysozoa</taxon>
        <taxon>Arthropoda</taxon>
        <taxon>Hexapoda</taxon>
        <taxon>Insecta</taxon>
        <taxon>Pterygota</taxon>
        <taxon>Neoptera</taxon>
        <taxon>Polyneoptera</taxon>
        <taxon>Phasmatodea</taxon>
        <taxon>Timematodea</taxon>
        <taxon>Timematoidea</taxon>
        <taxon>Timematidae</taxon>
        <taxon>Timema</taxon>
    </lineage>
</organism>
<keyword evidence="5" id="KW-0560">Oxidoreductase</keyword>
<evidence type="ECO:0000256" key="4">
    <source>
        <dbReference type="ARBA" id="ARBA00022827"/>
    </source>
</evidence>
<feature type="domain" description="FAD-binding oxidoreductase/transferase type 4 C-terminal" evidence="10">
    <location>
        <begin position="28"/>
        <end position="165"/>
    </location>
</feature>
<dbReference type="Gene3D" id="3.30.70.2740">
    <property type="match status" value="1"/>
</dbReference>
<dbReference type="GO" id="GO:0005739">
    <property type="term" value="C:mitochondrion"/>
    <property type="evidence" value="ECO:0007669"/>
    <property type="project" value="TreeGrafter"/>
</dbReference>
<dbReference type="InterPro" id="IPR004113">
    <property type="entry name" value="FAD-bd_oxidored_4_C"/>
</dbReference>
<dbReference type="GO" id="GO:0050660">
    <property type="term" value="F:flavin adenine dinucleotide binding"/>
    <property type="evidence" value="ECO:0007669"/>
    <property type="project" value="InterPro"/>
</dbReference>
<evidence type="ECO:0000313" key="11">
    <source>
        <dbReference type="EMBL" id="CAD7443906.1"/>
    </source>
</evidence>
<dbReference type="GO" id="GO:0051990">
    <property type="term" value="F:(R)-2-hydroxyglutarate dehydrogenase activity"/>
    <property type="evidence" value="ECO:0007669"/>
    <property type="project" value="UniProtKB-EC"/>
</dbReference>
<evidence type="ECO:0000256" key="9">
    <source>
        <dbReference type="ARBA" id="ARBA00049267"/>
    </source>
</evidence>
<reference evidence="11" key="1">
    <citation type="submission" date="2020-11" db="EMBL/GenBank/DDBJ databases">
        <authorList>
            <person name="Tran Van P."/>
        </authorList>
    </citation>
    <scope>NUCLEOTIDE SEQUENCE</scope>
</reference>
<evidence type="ECO:0000256" key="1">
    <source>
        <dbReference type="ARBA" id="ARBA00001974"/>
    </source>
</evidence>
<dbReference type="EC" id="1.1.99.39" evidence="6"/>
<gene>
    <name evidence="11" type="ORF">TBIB3V08_LOCUS6302</name>
</gene>
<name>A0A7R9EZM6_9NEOP</name>
<dbReference type="PANTHER" id="PTHR43716:SF1">
    <property type="entry name" value="D-2-HYDROXYGLUTARATE DEHYDROGENASE, MITOCHONDRIAL"/>
    <property type="match status" value="1"/>
</dbReference>
<dbReference type="EMBL" id="OD566399">
    <property type="protein sequence ID" value="CAD7443906.1"/>
    <property type="molecule type" value="Genomic_DNA"/>
</dbReference>
<dbReference type="FunFam" id="1.10.45.10:FF:000001">
    <property type="entry name" value="D-lactate dehydrogenase mitochondrial"/>
    <property type="match status" value="1"/>
</dbReference>
<dbReference type="InterPro" id="IPR016171">
    <property type="entry name" value="Vanillyl_alc_oxidase_C-sub2"/>
</dbReference>
<dbReference type="Pfam" id="PF02913">
    <property type="entry name" value="FAD-oxidase_C"/>
    <property type="match status" value="1"/>
</dbReference>
<dbReference type="Gene3D" id="1.10.45.10">
    <property type="entry name" value="Vanillyl-alcohol Oxidase, Chain A, domain 4"/>
    <property type="match status" value="1"/>
</dbReference>
<dbReference type="AlphaFoldDB" id="A0A7R9EZM6"/>